<dbReference type="SMART" id="SM00194">
    <property type="entry name" value="PTPc"/>
    <property type="match status" value="1"/>
</dbReference>
<feature type="compositionally biased region" description="Basic residues" evidence="3">
    <location>
        <begin position="31"/>
        <end position="47"/>
    </location>
</feature>
<dbReference type="InterPro" id="IPR001763">
    <property type="entry name" value="Rhodanese-like_dom"/>
</dbReference>
<dbReference type="OrthoDB" id="6058203at2759"/>
<feature type="region of interest" description="Disordered" evidence="3">
    <location>
        <begin position="845"/>
        <end position="864"/>
    </location>
</feature>
<gene>
    <name evidence="7" type="ORF">PV11_00393</name>
</gene>
<feature type="domain" description="Tyrosine-protein phosphatase" evidence="4">
    <location>
        <begin position="533"/>
        <end position="840"/>
    </location>
</feature>
<feature type="region of interest" description="Disordered" evidence="3">
    <location>
        <begin position="231"/>
        <end position="266"/>
    </location>
</feature>
<comment type="similarity">
    <text evidence="1">Belongs to the protein-tyrosine phosphatase family. Non-receptor class subfamily.</text>
</comment>
<feature type="region of interest" description="Disordered" evidence="3">
    <location>
        <begin position="156"/>
        <end position="216"/>
    </location>
</feature>
<dbReference type="SMART" id="SM00450">
    <property type="entry name" value="RHOD"/>
    <property type="match status" value="1"/>
</dbReference>
<dbReference type="PANTHER" id="PTHR19134">
    <property type="entry name" value="RECEPTOR-TYPE TYROSINE-PROTEIN PHOSPHATASE"/>
    <property type="match status" value="1"/>
</dbReference>
<dbReference type="PROSITE" id="PS50056">
    <property type="entry name" value="TYR_PHOSPHATASE_2"/>
    <property type="match status" value="1"/>
</dbReference>
<evidence type="ECO:0000256" key="2">
    <source>
        <dbReference type="ARBA" id="ARBA00013064"/>
    </source>
</evidence>
<dbReference type="InterPro" id="IPR029021">
    <property type="entry name" value="Prot-tyrosine_phosphatase-like"/>
</dbReference>
<dbReference type="AlphaFoldDB" id="A0A0D1W7F8"/>
<reference evidence="7 8" key="1">
    <citation type="submission" date="2015-01" db="EMBL/GenBank/DDBJ databases">
        <title>The Genome Sequence of Exophiala sideris CBS121828.</title>
        <authorList>
            <consortium name="The Broad Institute Genomics Platform"/>
            <person name="Cuomo C."/>
            <person name="de Hoog S."/>
            <person name="Gorbushina A."/>
            <person name="Stielow B."/>
            <person name="Teixiera M."/>
            <person name="Abouelleil A."/>
            <person name="Chapman S.B."/>
            <person name="Priest M."/>
            <person name="Young S.K."/>
            <person name="Wortman J."/>
            <person name="Nusbaum C."/>
            <person name="Birren B."/>
        </authorList>
    </citation>
    <scope>NUCLEOTIDE SEQUENCE [LARGE SCALE GENOMIC DNA]</scope>
    <source>
        <strain evidence="7 8">CBS 121828</strain>
    </source>
</reference>
<dbReference type="GO" id="GO:0004725">
    <property type="term" value="F:protein tyrosine phosphatase activity"/>
    <property type="evidence" value="ECO:0007669"/>
    <property type="project" value="UniProtKB-EC"/>
</dbReference>
<evidence type="ECO:0000313" key="7">
    <source>
        <dbReference type="EMBL" id="KIV84620.1"/>
    </source>
</evidence>
<evidence type="ECO:0000313" key="8">
    <source>
        <dbReference type="Proteomes" id="UP000053599"/>
    </source>
</evidence>
<feature type="compositionally biased region" description="Polar residues" evidence="3">
    <location>
        <begin position="242"/>
        <end position="257"/>
    </location>
</feature>
<dbReference type="InterPro" id="IPR036873">
    <property type="entry name" value="Rhodanese-like_dom_sf"/>
</dbReference>
<dbReference type="SMART" id="SM00404">
    <property type="entry name" value="PTPc_motif"/>
    <property type="match status" value="1"/>
</dbReference>
<dbReference type="PROSITE" id="PS00383">
    <property type="entry name" value="TYR_PHOSPHATASE_1"/>
    <property type="match status" value="1"/>
</dbReference>
<feature type="region of interest" description="Disordered" evidence="3">
    <location>
        <begin position="1"/>
        <end position="132"/>
    </location>
</feature>
<name>A0A0D1W7F8_9EURO</name>
<dbReference type="HOGENOM" id="CLU_001645_11_0_1"/>
<dbReference type="InterPro" id="IPR050348">
    <property type="entry name" value="Protein-Tyr_Phosphatase"/>
</dbReference>
<dbReference type="PROSITE" id="PS50055">
    <property type="entry name" value="TYR_PHOSPHATASE_PTP"/>
    <property type="match status" value="1"/>
</dbReference>
<dbReference type="PANTHER" id="PTHR19134:SF561">
    <property type="entry name" value="PROTEIN TYROSINE PHOSPHATASE 36E, ISOFORM A"/>
    <property type="match status" value="1"/>
</dbReference>
<dbReference type="EC" id="3.1.3.48" evidence="2"/>
<dbReference type="InterPro" id="IPR000242">
    <property type="entry name" value="PTP_cat"/>
</dbReference>
<dbReference type="SUPFAM" id="SSF52821">
    <property type="entry name" value="Rhodanese/Cell cycle control phosphatase"/>
    <property type="match status" value="1"/>
</dbReference>
<dbReference type="FunFam" id="3.90.190.10:FF:000142">
    <property type="entry name" value="Protein tyrosine phosphatase (Pyp1), putative"/>
    <property type="match status" value="1"/>
</dbReference>
<feature type="domain" description="Rhodanese" evidence="6">
    <location>
        <begin position="278"/>
        <end position="394"/>
    </location>
</feature>
<dbReference type="STRING" id="1016849.A0A0D1W7F8"/>
<feature type="compositionally biased region" description="Polar residues" evidence="3">
    <location>
        <begin position="661"/>
        <end position="671"/>
    </location>
</feature>
<sequence>MTCHHAKASSPSSAGPTVNMSAIATSLKSSSHSRTHSKSHSHSHSRSSRPSTTPRAQPAPPPSVGQSLPPLLSPKIKTAHNVKDPKSPSPSYFGFVVGGDDSIPPDSNPGAHARQNWAFGNSSTQGVSTPRHVPVEANPEFEAFRRQSEHNNVFSLNTAFNRPSQSRTNSINSPRQETPLSPSATKRPGPERSTTKDSQTNEPSFFDIPRQESPAPMNIRHTVADHTYARLSLPGGGLRTPPFNTSRQTQRSETLPSSGEKDTPPLVSSKHIAEILTKSDAVLVLDLRVYQQYATSRIQGALNLCIPTTLLKRPAYNVQRLAETFASDTDQETFSKWRDCTHIIVYDANSTSTKEAVTPLNVLKKFTTEGWSGTGLVVKGGFLAFSRSVPDLIDSGPVQSGAGSTTQPLSISAPMKDAVPVAGGCAMPATKSAANPFFGNIRQNMDLIGGVGQMPIKKPTNMSSHTEHTIPSWLKRASSNSDEGKLVSDRFFNIEKSEQSRMQEALSANVSYGTPGMEAPQKIQVAGIEKGSKNRYNNIFPYDHSRVRLQNVPNGSCDYINASHVKAEFSNRRYIATQAPIPATFNDFWRVVWEQQVRVIVMLTAEAEGGQVKSHTYWNAGEYGPLKLKKLSERRVTLETKSNVPKVAPSSRPSLGPRRSTTAGVPTQNDVKSAPLRTPSAMIRHFSLSHSAQPFKPIREVTQIQYEDWPDFGAPASPTELLGLVEQVNKYVRGTATPAVGPDDAMPEGTKPILVHCSAGCGRTGTFCTIDSVIDMLKRQRLSQEEEDDSDKMDVDSGDWVDRDDVDLVAKTVDDFRHQRLSMVQNLRQFVLCYESVLQWLVQQESEERHKRPSIPDPRRSYQG</sequence>
<dbReference type="Proteomes" id="UP000053599">
    <property type="component" value="Unassembled WGS sequence"/>
</dbReference>
<dbReference type="InterPro" id="IPR016130">
    <property type="entry name" value="Tyr_Pase_AS"/>
</dbReference>
<dbReference type="SUPFAM" id="SSF52799">
    <property type="entry name" value="(Phosphotyrosine protein) phosphatases II"/>
    <property type="match status" value="1"/>
</dbReference>
<dbReference type="PROSITE" id="PS50206">
    <property type="entry name" value="RHODANESE_3"/>
    <property type="match status" value="1"/>
</dbReference>
<evidence type="ECO:0000259" key="6">
    <source>
        <dbReference type="PROSITE" id="PS50206"/>
    </source>
</evidence>
<feature type="compositionally biased region" description="Low complexity" evidence="3">
    <location>
        <begin position="649"/>
        <end position="660"/>
    </location>
</feature>
<dbReference type="Pfam" id="PF00102">
    <property type="entry name" value="Y_phosphatase"/>
    <property type="match status" value="2"/>
</dbReference>
<dbReference type="InterPro" id="IPR000387">
    <property type="entry name" value="Tyr_Pase_dom"/>
</dbReference>
<feature type="compositionally biased region" description="Polar residues" evidence="3">
    <location>
        <begin position="156"/>
        <end position="184"/>
    </location>
</feature>
<evidence type="ECO:0000259" key="4">
    <source>
        <dbReference type="PROSITE" id="PS50055"/>
    </source>
</evidence>
<dbReference type="Gene3D" id="3.90.190.10">
    <property type="entry name" value="Protein tyrosine phosphatase superfamily"/>
    <property type="match status" value="1"/>
</dbReference>
<organism evidence="7 8">
    <name type="scientific">Exophiala sideris</name>
    <dbReference type="NCBI Taxonomy" id="1016849"/>
    <lineage>
        <taxon>Eukaryota</taxon>
        <taxon>Fungi</taxon>
        <taxon>Dikarya</taxon>
        <taxon>Ascomycota</taxon>
        <taxon>Pezizomycotina</taxon>
        <taxon>Eurotiomycetes</taxon>
        <taxon>Chaetothyriomycetidae</taxon>
        <taxon>Chaetothyriales</taxon>
        <taxon>Herpotrichiellaceae</taxon>
        <taxon>Exophiala</taxon>
    </lineage>
</organism>
<accession>A0A0D1W7F8</accession>
<dbReference type="CDD" id="cd18533">
    <property type="entry name" value="PTP_fungal"/>
    <property type="match status" value="1"/>
</dbReference>
<feature type="domain" description="Tyrosine specific protein phosphatases" evidence="5">
    <location>
        <begin position="719"/>
        <end position="831"/>
    </location>
</feature>
<dbReference type="Gene3D" id="3.40.250.10">
    <property type="entry name" value="Rhodanese-like domain"/>
    <property type="match status" value="1"/>
</dbReference>
<feature type="region of interest" description="Disordered" evidence="3">
    <location>
        <begin position="639"/>
        <end position="673"/>
    </location>
</feature>
<feature type="compositionally biased region" description="Polar residues" evidence="3">
    <location>
        <begin position="9"/>
        <end position="24"/>
    </location>
</feature>
<evidence type="ECO:0000256" key="1">
    <source>
        <dbReference type="ARBA" id="ARBA00009649"/>
    </source>
</evidence>
<evidence type="ECO:0000259" key="5">
    <source>
        <dbReference type="PROSITE" id="PS50056"/>
    </source>
</evidence>
<evidence type="ECO:0000256" key="3">
    <source>
        <dbReference type="SAM" id="MobiDB-lite"/>
    </source>
</evidence>
<dbReference type="Pfam" id="PF00581">
    <property type="entry name" value="Rhodanese"/>
    <property type="match status" value="1"/>
</dbReference>
<protein>
    <recommendedName>
        <fullName evidence="2">protein-tyrosine-phosphatase</fullName>
        <ecNumber evidence="2">3.1.3.48</ecNumber>
    </recommendedName>
</protein>
<dbReference type="PRINTS" id="PR00700">
    <property type="entry name" value="PRTYPHPHTASE"/>
</dbReference>
<proteinExistence type="inferred from homology"/>
<dbReference type="InterPro" id="IPR003595">
    <property type="entry name" value="Tyr_Pase_cat"/>
</dbReference>
<feature type="compositionally biased region" description="Polar residues" evidence="3">
    <location>
        <begin position="118"/>
        <end position="128"/>
    </location>
</feature>
<dbReference type="EMBL" id="KN846951">
    <property type="protein sequence ID" value="KIV84620.1"/>
    <property type="molecule type" value="Genomic_DNA"/>
</dbReference>